<dbReference type="RefSeq" id="WP_276305937.1">
    <property type="nucleotide sequence ID" value="NZ_CP119993.1"/>
</dbReference>
<dbReference type="InterPro" id="IPR017850">
    <property type="entry name" value="Alkaline_phosphatase_core_sf"/>
</dbReference>
<dbReference type="GO" id="GO:0016787">
    <property type="term" value="F:hydrolase activity"/>
    <property type="evidence" value="ECO:0007669"/>
    <property type="project" value="UniProtKB-KW"/>
</dbReference>
<dbReference type="SUPFAM" id="SSF53649">
    <property type="entry name" value="Alkaline phosphatase-like"/>
    <property type="match status" value="1"/>
</dbReference>
<feature type="domain" description="Sulfatase N-terminal" evidence="3">
    <location>
        <begin position="2"/>
        <end position="352"/>
    </location>
</feature>
<protein>
    <submittedName>
        <fullName evidence="4">Sulfatase</fullName>
    </submittedName>
</protein>
<accession>A0ABD6ACY7</accession>
<evidence type="ECO:0000256" key="1">
    <source>
        <dbReference type="ARBA" id="ARBA00022723"/>
    </source>
</evidence>
<dbReference type="Gene3D" id="3.40.720.10">
    <property type="entry name" value="Alkaline Phosphatase, subunit A"/>
    <property type="match status" value="1"/>
</dbReference>
<dbReference type="GO" id="GO:0046872">
    <property type="term" value="F:metal ion binding"/>
    <property type="evidence" value="ECO:0007669"/>
    <property type="project" value="UniProtKB-KW"/>
</dbReference>
<dbReference type="EMBL" id="JBHTBF010000003">
    <property type="protein sequence ID" value="MFC7318272.1"/>
    <property type="molecule type" value="Genomic_DNA"/>
</dbReference>
<dbReference type="GeneID" id="79317555"/>
<dbReference type="CDD" id="cd16148">
    <property type="entry name" value="sulfatase_like"/>
    <property type="match status" value="1"/>
</dbReference>
<keyword evidence="5" id="KW-1185">Reference proteome</keyword>
<keyword evidence="1" id="KW-0479">Metal-binding</keyword>
<dbReference type="Proteomes" id="UP001596547">
    <property type="component" value="Unassembled WGS sequence"/>
</dbReference>
<dbReference type="PANTHER" id="PTHR45953">
    <property type="entry name" value="IDURONATE 2-SULFATASE"/>
    <property type="match status" value="1"/>
</dbReference>
<sequence>MNVLFVSIDSLRRDFLGAYRNRPSVVDYDVETDNLDRFAERATVFDTHFAGSLPCMPARREWLTGTQEFLWRPWGPIEPFDDPVPQLARDEEILTKLITDHFHYFQHGSHGYYEDFNGFEFFRGNEYDAWHTSPKEPPADFIDQILDRETDPADSMQYLNRHAYARNVADFTEEEDFFAPKVFSRTAEWLAENQEWDQWFCYVDSFDVHEPFHVPEPYASMYTDEDPTDPEMPIWPYYGRTDEGQSKVTDRQLDFVRSQFAGNVTMIDQWFGRVLDTLDEQGLWDETMVVVTSDHGFALGDHGWMGKNDFTLYDVIARTPLLVWHPDQTAGGRVSALTTAVDLYATVLDSLDVPMPSETHSRSLMPLVRGDTTDHRDYVLFGYWGSSINVTDGEYAYYRPPVAGSETACYSMSLINPHSWFTPPTVRSDADAGEYLPYTESTVWRYNADSWLQHGDERLYETGRDAPQETNLVNDETTTADRMRTLLKRGLGDLDAPPTQWARLGLTR</sequence>
<dbReference type="InterPro" id="IPR000917">
    <property type="entry name" value="Sulfatase_N"/>
</dbReference>
<proteinExistence type="predicted"/>
<gene>
    <name evidence="4" type="ORF">ACFQPE_15935</name>
</gene>
<reference evidence="4 5" key="1">
    <citation type="journal article" date="2019" name="Int. J. Syst. Evol. Microbiol.">
        <title>The Global Catalogue of Microorganisms (GCM) 10K type strain sequencing project: providing services to taxonomists for standard genome sequencing and annotation.</title>
        <authorList>
            <consortium name="The Broad Institute Genomics Platform"/>
            <consortium name="The Broad Institute Genome Sequencing Center for Infectious Disease"/>
            <person name="Wu L."/>
            <person name="Ma J."/>
        </authorList>
    </citation>
    <scope>NUCLEOTIDE SEQUENCE [LARGE SCALE GENOMIC DNA]</scope>
    <source>
        <strain evidence="4 5">PSR21</strain>
    </source>
</reference>
<dbReference type="PANTHER" id="PTHR45953:SF1">
    <property type="entry name" value="IDURONATE 2-SULFATASE"/>
    <property type="match status" value="1"/>
</dbReference>
<evidence type="ECO:0000313" key="5">
    <source>
        <dbReference type="Proteomes" id="UP001596547"/>
    </source>
</evidence>
<dbReference type="AlphaFoldDB" id="A0ABD6ACY7"/>
<keyword evidence="2" id="KW-0378">Hydrolase</keyword>
<organism evidence="4 5">
    <name type="scientific">Halomarina halobia</name>
    <dbReference type="NCBI Taxonomy" id="3033386"/>
    <lineage>
        <taxon>Archaea</taxon>
        <taxon>Methanobacteriati</taxon>
        <taxon>Methanobacteriota</taxon>
        <taxon>Stenosarchaea group</taxon>
        <taxon>Halobacteria</taxon>
        <taxon>Halobacteriales</taxon>
        <taxon>Natronomonadaceae</taxon>
        <taxon>Halomarina</taxon>
    </lineage>
</organism>
<dbReference type="Pfam" id="PF00884">
    <property type="entry name" value="Sulfatase"/>
    <property type="match status" value="1"/>
</dbReference>
<evidence type="ECO:0000259" key="3">
    <source>
        <dbReference type="Pfam" id="PF00884"/>
    </source>
</evidence>
<name>A0ABD6ACY7_9EURY</name>
<evidence type="ECO:0000313" key="4">
    <source>
        <dbReference type="EMBL" id="MFC7318272.1"/>
    </source>
</evidence>
<evidence type="ECO:0000256" key="2">
    <source>
        <dbReference type="ARBA" id="ARBA00022801"/>
    </source>
</evidence>
<comment type="caution">
    <text evidence="4">The sequence shown here is derived from an EMBL/GenBank/DDBJ whole genome shotgun (WGS) entry which is preliminary data.</text>
</comment>